<evidence type="ECO:0000256" key="1">
    <source>
        <dbReference type="SAM" id="Phobius"/>
    </source>
</evidence>
<dbReference type="Proteomes" id="UP001180551">
    <property type="component" value="Unassembled WGS sequence"/>
</dbReference>
<keyword evidence="1" id="KW-0812">Transmembrane</keyword>
<organism evidence="2 3">
    <name type="scientific">Streptomyces mooreae</name>
    <dbReference type="NCBI Taxonomy" id="3075523"/>
    <lineage>
        <taxon>Bacteria</taxon>
        <taxon>Bacillati</taxon>
        <taxon>Actinomycetota</taxon>
        <taxon>Actinomycetes</taxon>
        <taxon>Kitasatosporales</taxon>
        <taxon>Streptomycetaceae</taxon>
        <taxon>Streptomyces</taxon>
    </lineage>
</organism>
<dbReference type="InterPro" id="IPR001646">
    <property type="entry name" value="5peptide_repeat"/>
</dbReference>
<proteinExistence type="predicted"/>
<dbReference type="EMBL" id="JAVRFE010000026">
    <property type="protein sequence ID" value="MDT0458087.1"/>
    <property type="molecule type" value="Genomic_DNA"/>
</dbReference>
<evidence type="ECO:0000313" key="2">
    <source>
        <dbReference type="EMBL" id="MDT0458087.1"/>
    </source>
</evidence>
<sequence>MADFSGASFLGDARFDQVTFGGAARFGRASFAGMAEFGGASFAHTAEFSGVVFCGDARFGAATFSGGAWFGGASFSCDAWFRRVSFSGTSGFGGASFSATAHFDRASFCGDALFDRAAFSRDAEFDGASFRRSARFDRASFRGDARFGAVEFCGDAWFVGVTFSRGVLFRAASFCGNARFGGASVSGAAEFEEVVFWAEAWFVGVTFFAGAQFSKASFSADARFVGVTFCADAQFSKASFSADARFDMASFFGAAEFDGAVFSAGAGFSGARFAVLSLLGPLVCTGEVNLSGAVFEGPVTVEAAAGTVRCVRTRWNSTATLRLRYATVELSDAVLCAPVAVIAHPVPFASGTVDESPMAASTCGLRVASVRGVDAAHLVLTDTDLSSCVFSGAFHLDQLRLEGRITFASPPAGFHRVWPHRWTRRRTLAEEHHWRALTTNSPGPPLGWQPGPHHMDPALSPGPGDLAATYRQVRKAFEDSKNEPGAADFYYGEMEMRRHDRVGTPAGERGLLSAYWLVSGYGLRASRALAWLIAAMTCTVMALVLWGLPFHDPEPHATGTLTSGGRITLTTTTPEPSLTGPWMRRLAIQRAEKATRVVVNSVVFRSSGQNLTTAGTYIEMTSRLLEPALLALAALAVRGRVKR</sequence>
<keyword evidence="3" id="KW-1185">Reference proteome</keyword>
<protein>
    <submittedName>
        <fullName evidence="2">Pentapeptide repeat-containing protein</fullName>
    </submittedName>
</protein>
<feature type="transmembrane region" description="Helical" evidence="1">
    <location>
        <begin position="528"/>
        <end position="548"/>
    </location>
</feature>
<dbReference type="Pfam" id="PF13576">
    <property type="entry name" value="Pentapeptide_3"/>
    <property type="match status" value="2"/>
</dbReference>
<evidence type="ECO:0000313" key="3">
    <source>
        <dbReference type="Proteomes" id="UP001180551"/>
    </source>
</evidence>
<accession>A0ABU2TAW9</accession>
<dbReference type="RefSeq" id="WP_311625185.1">
    <property type="nucleotide sequence ID" value="NZ_JAVRFE010000026.1"/>
</dbReference>
<gene>
    <name evidence="2" type="ORF">RM550_20490</name>
</gene>
<reference evidence="2" key="1">
    <citation type="submission" date="2024-05" db="EMBL/GenBank/DDBJ databases">
        <title>30 novel species of actinomycetes from the DSMZ collection.</title>
        <authorList>
            <person name="Nouioui I."/>
        </authorList>
    </citation>
    <scope>NUCLEOTIDE SEQUENCE</scope>
    <source>
        <strain evidence="2">DSM 41527</strain>
    </source>
</reference>
<keyword evidence="1" id="KW-1133">Transmembrane helix</keyword>
<name>A0ABU2TAW9_9ACTN</name>
<keyword evidence="1" id="KW-0472">Membrane</keyword>
<comment type="caution">
    <text evidence="2">The sequence shown here is derived from an EMBL/GenBank/DDBJ whole genome shotgun (WGS) entry which is preliminary data.</text>
</comment>